<keyword evidence="4 6" id="KW-0493">Microtubule</keyword>
<dbReference type="Pfam" id="PF04130">
    <property type="entry name" value="GCP_C_terminal"/>
    <property type="match status" value="1"/>
</dbReference>
<sequence length="761" mass="84848">MLHEILLSLSGHPSALFDAPDHVTATAHRLLSPPEAELLSSIGHLSRLHRSTRDHVARIAASHPSVICRAVATSITSHQLERFQCKVLEVESRILKQDASIVGAYNIVPLAGVVSEFSEWTRVMEWLRDIGNYMLPSDVPAKFEMMIGQAASGAAVIDKLRSEAQTGYPDIEEAARGLSKVAETSWLRQLSTWLLYGRLPSFGRSDFFIQQDDEDADEQTFVLQNKLLPKFVTRQTALSILFVGKSLNQIRSLSSAVKVLDASNSVSELDLLPKHVQQLSQVSAPVSTAMLSEAIANIRLSLSRNLLQHLLPRERIIEILTVLHQFFLIGRGEFALTLIAEADGKISSRHKGSQTNKLGQSVKGVIIKEAEINQVLARSFSVLSTLSSEDEHTDDILDVATQLLHLSINNTSSNRPGTPGRAKDADSMLPQLANMSFDDLLLSVPTSLTMDIRSPLDLFITKADLDVYSSINACLLAVRRAHLHLAELWRYSSIRRDHPCPPGYQYSNSAHGKAMLKRRRQRTTKRAQDMRKIWATCAAAIFFFAESEAYFHGAVIQQTFSHFIAWVTVPQGQSSTEAVPAASDRPGTTGFRRSATEGDPQQQQQHDPEALASAHRRFLSSVAYSLLLTDQPFTKALRTLCTHVDELVAYITRLTKIQEHLDLEEDEGIEDYSQNYKKEEREVILEMDRARRRLDSDLKALVERLREIDSERIGASAPGTEIGAAMEEGAYEPLRVGGIDRLLMKLDWSGEDDEEEHEDLL</sequence>
<dbReference type="RefSeq" id="XP_069309587.1">
    <property type="nucleotide sequence ID" value="XM_069449849.1"/>
</dbReference>
<evidence type="ECO:0000313" key="12">
    <source>
        <dbReference type="Proteomes" id="UP001578633"/>
    </source>
</evidence>
<organism evidence="11 12">
    <name type="scientific">Alternaria dauci</name>
    <dbReference type="NCBI Taxonomy" id="48095"/>
    <lineage>
        <taxon>Eukaryota</taxon>
        <taxon>Fungi</taxon>
        <taxon>Dikarya</taxon>
        <taxon>Ascomycota</taxon>
        <taxon>Pezizomycotina</taxon>
        <taxon>Dothideomycetes</taxon>
        <taxon>Pleosporomycetidae</taxon>
        <taxon>Pleosporales</taxon>
        <taxon>Pleosporineae</taxon>
        <taxon>Pleosporaceae</taxon>
        <taxon>Alternaria</taxon>
        <taxon>Alternaria sect. Porri</taxon>
    </lineage>
</organism>
<dbReference type="InterPro" id="IPR041470">
    <property type="entry name" value="GCP_N"/>
</dbReference>
<evidence type="ECO:0000256" key="8">
    <source>
        <dbReference type="SAM" id="MobiDB-lite"/>
    </source>
</evidence>
<evidence type="ECO:0000256" key="6">
    <source>
        <dbReference type="RuleBase" id="RU363050"/>
    </source>
</evidence>
<accession>A0ABR3USF5</accession>
<comment type="subcellular location">
    <subcellularLocation>
        <location evidence="1 6">Cytoplasm</location>
        <location evidence="1 6">Cytoskeleton</location>
        <location evidence="1 6">Microtubule organizing center</location>
    </subcellularLocation>
</comment>
<dbReference type="InterPro" id="IPR040457">
    <property type="entry name" value="GCP_C"/>
</dbReference>
<gene>
    <name evidence="11" type="ORF">ACET3X_003040</name>
</gene>
<feature type="coiled-coil region" evidence="7">
    <location>
        <begin position="673"/>
        <end position="711"/>
    </location>
</feature>
<evidence type="ECO:0000256" key="5">
    <source>
        <dbReference type="ARBA" id="ARBA00023212"/>
    </source>
</evidence>
<dbReference type="PANTHER" id="PTHR19302:SF27">
    <property type="entry name" value="GAMMA-TUBULIN COMPLEX COMPONENT 4"/>
    <property type="match status" value="1"/>
</dbReference>
<evidence type="ECO:0000256" key="2">
    <source>
        <dbReference type="ARBA" id="ARBA00010337"/>
    </source>
</evidence>
<feature type="domain" description="Gamma tubulin complex component C-terminal" evidence="9">
    <location>
        <begin position="320"/>
        <end position="749"/>
    </location>
</feature>
<feature type="region of interest" description="Disordered" evidence="8">
    <location>
        <begin position="575"/>
        <end position="611"/>
    </location>
</feature>
<reference evidence="11 12" key="1">
    <citation type="submission" date="2024-09" db="EMBL/GenBank/DDBJ databases">
        <title>T2T genomes of carrot and Alternaria dauci and their utility for understanding host-pathogen interaction during carrot leaf blight disease.</title>
        <authorList>
            <person name="Liu W."/>
            <person name="Xu S."/>
            <person name="Ou C."/>
            <person name="Liu X."/>
            <person name="Zhuang F."/>
            <person name="Deng X.W."/>
        </authorList>
    </citation>
    <scope>NUCLEOTIDE SEQUENCE [LARGE SCALE GENOMIC DNA]</scope>
    <source>
        <strain evidence="11 12">A2016</strain>
    </source>
</reference>
<keyword evidence="12" id="KW-1185">Reference proteome</keyword>
<evidence type="ECO:0000256" key="4">
    <source>
        <dbReference type="ARBA" id="ARBA00022701"/>
    </source>
</evidence>
<protein>
    <recommendedName>
        <fullName evidence="6">Spindle pole body component</fullName>
    </recommendedName>
</protein>
<dbReference type="EMBL" id="JBHGVX010000002">
    <property type="protein sequence ID" value="KAL1799003.1"/>
    <property type="molecule type" value="Genomic_DNA"/>
</dbReference>
<keyword evidence="3 6" id="KW-0963">Cytoplasm</keyword>
<comment type="similarity">
    <text evidence="2 6">Belongs to the TUBGCP family.</text>
</comment>
<evidence type="ECO:0000256" key="7">
    <source>
        <dbReference type="SAM" id="Coils"/>
    </source>
</evidence>
<evidence type="ECO:0000256" key="3">
    <source>
        <dbReference type="ARBA" id="ARBA00022490"/>
    </source>
</evidence>
<dbReference type="Pfam" id="PF17681">
    <property type="entry name" value="GCP_N_terminal"/>
    <property type="match status" value="1"/>
</dbReference>
<dbReference type="Proteomes" id="UP001578633">
    <property type="component" value="Chromosome 2"/>
</dbReference>
<dbReference type="GeneID" id="96083362"/>
<dbReference type="InterPro" id="IPR042241">
    <property type="entry name" value="GCP_C_sf"/>
</dbReference>
<dbReference type="Gene3D" id="1.20.120.1900">
    <property type="entry name" value="Gamma-tubulin complex, C-terminal domain"/>
    <property type="match status" value="1"/>
</dbReference>
<keyword evidence="5 6" id="KW-0206">Cytoskeleton</keyword>
<dbReference type="InterPro" id="IPR007259">
    <property type="entry name" value="GCP"/>
</dbReference>
<dbReference type="PANTHER" id="PTHR19302">
    <property type="entry name" value="GAMMA TUBULIN COMPLEX PROTEIN"/>
    <property type="match status" value="1"/>
</dbReference>
<evidence type="ECO:0000259" key="9">
    <source>
        <dbReference type="Pfam" id="PF04130"/>
    </source>
</evidence>
<feature type="domain" description="Gamma tubulin complex component protein N-terminal" evidence="10">
    <location>
        <begin position="2"/>
        <end position="311"/>
    </location>
</feature>
<keyword evidence="7" id="KW-0175">Coiled coil</keyword>
<name>A0ABR3USF5_9PLEO</name>
<evidence type="ECO:0000259" key="10">
    <source>
        <dbReference type="Pfam" id="PF17681"/>
    </source>
</evidence>
<evidence type="ECO:0000313" key="11">
    <source>
        <dbReference type="EMBL" id="KAL1799003.1"/>
    </source>
</evidence>
<proteinExistence type="inferred from homology"/>
<evidence type="ECO:0000256" key="1">
    <source>
        <dbReference type="ARBA" id="ARBA00004267"/>
    </source>
</evidence>
<comment type="caution">
    <text evidence="11">The sequence shown here is derived from an EMBL/GenBank/DDBJ whole genome shotgun (WGS) entry which is preliminary data.</text>
</comment>